<gene>
    <name evidence="2" type="ORF">PG991_011397</name>
</gene>
<keyword evidence="3" id="KW-1185">Reference proteome</keyword>
<dbReference type="EMBL" id="JAQQWI010000016">
    <property type="protein sequence ID" value="KAK8008846.1"/>
    <property type="molecule type" value="Genomic_DNA"/>
</dbReference>
<evidence type="ECO:0000256" key="1">
    <source>
        <dbReference type="SAM" id="MobiDB-lite"/>
    </source>
</evidence>
<feature type="compositionally biased region" description="Acidic residues" evidence="1">
    <location>
        <begin position="115"/>
        <end position="128"/>
    </location>
</feature>
<evidence type="ECO:0000313" key="3">
    <source>
        <dbReference type="Proteomes" id="UP001396898"/>
    </source>
</evidence>
<feature type="compositionally biased region" description="Basic residues" evidence="1">
    <location>
        <begin position="145"/>
        <end position="170"/>
    </location>
</feature>
<protein>
    <submittedName>
        <fullName evidence="2">Uncharacterized protein</fullName>
    </submittedName>
</protein>
<proteinExistence type="predicted"/>
<name>A0ABR1RE24_9PEZI</name>
<organism evidence="2 3">
    <name type="scientific">Apiospora marii</name>
    <dbReference type="NCBI Taxonomy" id="335849"/>
    <lineage>
        <taxon>Eukaryota</taxon>
        <taxon>Fungi</taxon>
        <taxon>Dikarya</taxon>
        <taxon>Ascomycota</taxon>
        <taxon>Pezizomycotina</taxon>
        <taxon>Sordariomycetes</taxon>
        <taxon>Xylariomycetidae</taxon>
        <taxon>Amphisphaeriales</taxon>
        <taxon>Apiosporaceae</taxon>
        <taxon>Apiospora</taxon>
    </lineage>
</organism>
<feature type="compositionally biased region" description="Polar residues" evidence="1">
    <location>
        <begin position="346"/>
        <end position="369"/>
    </location>
</feature>
<dbReference type="Proteomes" id="UP001396898">
    <property type="component" value="Unassembled WGS sequence"/>
</dbReference>
<accession>A0ABR1RE24</accession>
<reference evidence="2 3" key="1">
    <citation type="submission" date="2023-01" db="EMBL/GenBank/DDBJ databases">
        <title>Analysis of 21 Apiospora genomes using comparative genomics revels a genus with tremendous synthesis potential of carbohydrate active enzymes and secondary metabolites.</title>
        <authorList>
            <person name="Sorensen T."/>
        </authorList>
    </citation>
    <scope>NUCLEOTIDE SEQUENCE [LARGE SCALE GENOMIC DNA]</scope>
    <source>
        <strain evidence="2 3">CBS 20057</strain>
    </source>
</reference>
<feature type="compositionally biased region" description="Low complexity" evidence="1">
    <location>
        <begin position="285"/>
        <end position="319"/>
    </location>
</feature>
<feature type="compositionally biased region" description="Basic and acidic residues" evidence="1">
    <location>
        <begin position="370"/>
        <end position="385"/>
    </location>
</feature>
<feature type="compositionally biased region" description="Basic and acidic residues" evidence="1">
    <location>
        <begin position="325"/>
        <end position="335"/>
    </location>
</feature>
<sequence>MYAKFKHPKQGEKIFDIWGKYYTTYADRGGCTCRQCLCPGCDDYAEYYEIVDRRNMKKGASDSRSWSGKLRDYFKPKDGIWDYTYPSYSYPASPDYGMAPGDAMAPTEILPEDSSSTDDDGEQPEGAEEESRYIDYIPVRSRSSKERKKHRERATRKKMKKMGKRLQKQSDKKTKRLAKYVWKNENARMNQDYHQDMLDLQCICSKCTKARSPRPRKLFSFNLFSCDKGGLRFGPADAGGDDYREIKRYLKRGDPSALVDRNICTRKMWQLWPFYSKSRHRGYGSSYCSSSTTTTTSDSSSSRSSSSGTFSSSTGSSSEESSDLDPLRPDVRDIDGLLTHGAQASPARSSTPGNQQQPSDARTPRNSTRTCRETNPEEDIGRHCTGDPVPNTPGS</sequence>
<feature type="region of interest" description="Disordered" evidence="1">
    <location>
        <begin position="279"/>
        <end position="395"/>
    </location>
</feature>
<evidence type="ECO:0000313" key="2">
    <source>
        <dbReference type="EMBL" id="KAK8008846.1"/>
    </source>
</evidence>
<comment type="caution">
    <text evidence="2">The sequence shown here is derived from an EMBL/GenBank/DDBJ whole genome shotgun (WGS) entry which is preliminary data.</text>
</comment>
<feature type="region of interest" description="Disordered" evidence="1">
    <location>
        <begin position="100"/>
        <end position="170"/>
    </location>
</feature>